<evidence type="ECO:0000313" key="2">
    <source>
        <dbReference type="EMBL" id="MQL91032.1"/>
    </source>
</evidence>
<feature type="compositionally biased region" description="Basic and acidic residues" evidence="1">
    <location>
        <begin position="190"/>
        <end position="222"/>
    </location>
</feature>
<dbReference type="PANTHER" id="PTHR33240">
    <property type="entry name" value="OS08G0508500 PROTEIN"/>
    <property type="match status" value="1"/>
</dbReference>
<feature type="region of interest" description="Disordered" evidence="1">
    <location>
        <begin position="189"/>
        <end position="235"/>
    </location>
</feature>
<proteinExistence type="predicted"/>
<dbReference type="EMBL" id="NMUH01001296">
    <property type="protein sequence ID" value="MQL91032.1"/>
    <property type="molecule type" value="Genomic_DNA"/>
</dbReference>
<evidence type="ECO:0000256" key="1">
    <source>
        <dbReference type="SAM" id="MobiDB-lite"/>
    </source>
</evidence>
<feature type="region of interest" description="Disordered" evidence="1">
    <location>
        <begin position="19"/>
        <end position="106"/>
    </location>
</feature>
<dbReference type="AlphaFoldDB" id="A0A843UXZ0"/>
<accession>A0A843UXZ0</accession>
<comment type="caution">
    <text evidence="2">The sequence shown here is derived from an EMBL/GenBank/DDBJ whole genome shotgun (WGS) entry which is preliminary data.</text>
</comment>
<dbReference type="OrthoDB" id="1937476at2759"/>
<evidence type="ECO:0000313" key="3">
    <source>
        <dbReference type="Proteomes" id="UP000652761"/>
    </source>
</evidence>
<feature type="compositionally biased region" description="Basic and acidic residues" evidence="1">
    <location>
        <begin position="70"/>
        <end position="96"/>
    </location>
</feature>
<name>A0A843UXZ0_COLES</name>
<dbReference type="PANTHER" id="PTHR33240:SF15">
    <property type="entry name" value="GAG-PRO-LIKE PROTEIN"/>
    <property type="match status" value="1"/>
</dbReference>
<gene>
    <name evidence="2" type="ORF">Taro_023633</name>
</gene>
<reference evidence="2" key="1">
    <citation type="submission" date="2017-07" db="EMBL/GenBank/DDBJ databases">
        <title>Taro Niue Genome Assembly and Annotation.</title>
        <authorList>
            <person name="Atibalentja N."/>
            <person name="Keating K."/>
            <person name="Fields C.J."/>
        </authorList>
    </citation>
    <scope>NUCLEOTIDE SEQUENCE</scope>
    <source>
        <strain evidence="2">Niue_2</strain>
        <tissue evidence="2">Leaf</tissue>
    </source>
</reference>
<sequence length="431" mass="48685">MVRRAQCLEDATELTERIKGKMFKKEQTSGVLSKPTNGKKRPLSITDGPSQERKPKVPTPTTPNNKPRCKHCDKAGHTTDECWRKAGESDDDHTHEDETEDDAQELPFQQPFVLGLKAKLVRQPALTIPPPPEQQVLHIPRLDVPFATSALIQSTPDGFLQRTLGVQQPTSLVELLSTAQHHAACEESLEVDRAEQSEQVDKKRPSDNGSDRERKKGRRNGDSPRQPRPFTDYTPLTVAPEQILAKIWDKQYVRWPPRMRSDSHRHNQDKYCRFHYDHGYDTSECRQLKDKIESLIKRGYLGPYPSPVHARFEEAITFSDNDLVGVTTQHIDALVVAATINHCTVRRILVDNGSTPDVLAYDCFLMMGLKADQLSPLESPLFSFSRVSVHPMGRINLPITLGTSPKNVTKMVDFLVIRNMPGYNAILGRGY</sequence>
<keyword evidence="3" id="KW-1185">Reference proteome</keyword>
<dbReference type="Proteomes" id="UP000652761">
    <property type="component" value="Unassembled WGS sequence"/>
</dbReference>
<protein>
    <submittedName>
        <fullName evidence="2">Uncharacterized protein</fullName>
    </submittedName>
</protein>
<organism evidence="2 3">
    <name type="scientific">Colocasia esculenta</name>
    <name type="common">Wild taro</name>
    <name type="synonym">Arum esculentum</name>
    <dbReference type="NCBI Taxonomy" id="4460"/>
    <lineage>
        <taxon>Eukaryota</taxon>
        <taxon>Viridiplantae</taxon>
        <taxon>Streptophyta</taxon>
        <taxon>Embryophyta</taxon>
        <taxon>Tracheophyta</taxon>
        <taxon>Spermatophyta</taxon>
        <taxon>Magnoliopsida</taxon>
        <taxon>Liliopsida</taxon>
        <taxon>Araceae</taxon>
        <taxon>Aroideae</taxon>
        <taxon>Colocasieae</taxon>
        <taxon>Colocasia</taxon>
    </lineage>
</organism>
<dbReference type="CDD" id="cd00303">
    <property type="entry name" value="retropepsin_like"/>
    <property type="match status" value="1"/>
</dbReference>